<dbReference type="PANTHER" id="PTHR42891">
    <property type="entry name" value="D-GLYCERO-BETA-D-MANNO-HEPTOSE-1,7-BISPHOSPHATE 7-PHOSPHATASE"/>
    <property type="match status" value="1"/>
</dbReference>
<evidence type="ECO:0000256" key="1">
    <source>
        <dbReference type="ARBA" id="ARBA00004496"/>
    </source>
</evidence>
<evidence type="ECO:0000313" key="9">
    <source>
        <dbReference type="Proteomes" id="UP001156614"/>
    </source>
</evidence>
<keyword evidence="4" id="KW-0479">Metal-binding</keyword>
<dbReference type="RefSeq" id="WP_099211914.1">
    <property type="nucleotide sequence ID" value="NZ_BEWM01000002.1"/>
</dbReference>
<comment type="caution">
    <text evidence="8">The sequence shown here is derived from an EMBL/GenBank/DDBJ whole genome shotgun (WGS) entry which is preliminary data.</text>
</comment>
<dbReference type="InterPro" id="IPR004446">
    <property type="entry name" value="Heptose_bisP_phosphatase"/>
</dbReference>
<keyword evidence="6" id="KW-0119">Carbohydrate metabolism</keyword>
<evidence type="ECO:0000256" key="7">
    <source>
        <dbReference type="ARBA" id="ARBA00031828"/>
    </source>
</evidence>
<dbReference type="InterPro" id="IPR006543">
    <property type="entry name" value="Histidinol-phos"/>
</dbReference>
<keyword evidence="9" id="KW-1185">Reference proteome</keyword>
<dbReference type="NCBIfam" id="TIGR01662">
    <property type="entry name" value="HAD-SF-IIIA"/>
    <property type="match status" value="1"/>
</dbReference>
<dbReference type="SUPFAM" id="SSF56784">
    <property type="entry name" value="HAD-like"/>
    <property type="match status" value="1"/>
</dbReference>
<evidence type="ECO:0000313" key="8">
    <source>
        <dbReference type="EMBL" id="GLQ62885.1"/>
    </source>
</evidence>
<evidence type="ECO:0000256" key="6">
    <source>
        <dbReference type="ARBA" id="ARBA00023277"/>
    </source>
</evidence>
<dbReference type="GO" id="GO:0005737">
    <property type="term" value="C:cytoplasm"/>
    <property type="evidence" value="ECO:0007669"/>
    <property type="project" value="UniProtKB-SubCell"/>
</dbReference>
<keyword evidence="3" id="KW-0963">Cytoplasm</keyword>
<comment type="similarity">
    <text evidence="2">Belongs to the GmhB family.</text>
</comment>
<dbReference type="EMBL" id="BSNU01000003">
    <property type="protein sequence ID" value="GLQ62885.1"/>
    <property type="molecule type" value="Genomic_DNA"/>
</dbReference>
<dbReference type="GO" id="GO:0005975">
    <property type="term" value="P:carbohydrate metabolic process"/>
    <property type="evidence" value="ECO:0007669"/>
    <property type="project" value="InterPro"/>
</dbReference>
<sequence length="202" mass="21402">MPHGSNVMLVRRPIAPGTPALFLDRDGVVNIDTGYLADPESVTLRDGAATMIAAFNAAAWPVVIVSNQSGLGRGYFDLCTMLAVQEQIEVLLLHEGAYVNAVFLCGTAPNDVSPLAEWRKPAPGMLTTAGQLYDIDLTRSVLVGDKITDMQAAAAAGLLLGFLVDDGFVADIQTVPFPIHTVDHLADISPAALLSWQTLESS</sequence>
<reference evidence="9" key="1">
    <citation type="journal article" date="2019" name="Int. J. Syst. Evol. Microbiol.">
        <title>The Global Catalogue of Microorganisms (GCM) 10K type strain sequencing project: providing services to taxonomists for standard genome sequencing and annotation.</title>
        <authorList>
            <consortium name="The Broad Institute Genomics Platform"/>
            <consortium name="The Broad Institute Genome Sequencing Center for Infectious Disease"/>
            <person name="Wu L."/>
            <person name="Ma J."/>
        </authorList>
    </citation>
    <scope>NUCLEOTIDE SEQUENCE [LARGE SCALE GENOMIC DNA]</scope>
    <source>
        <strain evidence="9">NBRC 3267</strain>
    </source>
</reference>
<organism evidence="8 9">
    <name type="scientific">Gluconobacter cerinus</name>
    <dbReference type="NCBI Taxonomy" id="38307"/>
    <lineage>
        <taxon>Bacteria</taxon>
        <taxon>Pseudomonadati</taxon>
        <taxon>Pseudomonadota</taxon>
        <taxon>Alphaproteobacteria</taxon>
        <taxon>Acetobacterales</taxon>
        <taxon>Acetobacteraceae</taxon>
        <taxon>Gluconobacter</taxon>
    </lineage>
</organism>
<gene>
    <name evidence="8" type="ORF">GCM10007867_17300</name>
</gene>
<accession>A0AAV5NFE0</accession>
<evidence type="ECO:0000256" key="5">
    <source>
        <dbReference type="ARBA" id="ARBA00022801"/>
    </source>
</evidence>
<protein>
    <recommendedName>
        <fullName evidence="7">D,D-heptose 1,7-bisphosphate phosphatase</fullName>
    </recommendedName>
</protein>
<dbReference type="Gene3D" id="3.40.50.1000">
    <property type="entry name" value="HAD superfamily/HAD-like"/>
    <property type="match status" value="1"/>
</dbReference>
<proteinExistence type="inferred from homology"/>
<dbReference type="PANTHER" id="PTHR42891:SF1">
    <property type="entry name" value="D-GLYCERO-BETA-D-MANNO-HEPTOSE-1,7-BISPHOSPHATE 7-PHOSPHATASE"/>
    <property type="match status" value="1"/>
</dbReference>
<dbReference type="GO" id="GO:0016791">
    <property type="term" value="F:phosphatase activity"/>
    <property type="evidence" value="ECO:0007669"/>
    <property type="project" value="InterPro"/>
</dbReference>
<dbReference type="GO" id="GO:0046872">
    <property type="term" value="F:metal ion binding"/>
    <property type="evidence" value="ECO:0007669"/>
    <property type="project" value="UniProtKB-KW"/>
</dbReference>
<dbReference type="InterPro" id="IPR006549">
    <property type="entry name" value="HAD-SF_hydro_IIIA"/>
</dbReference>
<name>A0AAV5NFE0_9PROT</name>
<dbReference type="Pfam" id="PF13242">
    <property type="entry name" value="Hydrolase_like"/>
    <property type="match status" value="1"/>
</dbReference>
<evidence type="ECO:0000256" key="2">
    <source>
        <dbReference type="ARBA" id="ARBA00005628"/>
    </source>
</evidence>
<evidence type="ECO:0000256" key="3">
    <source>
        <dbReference type="ARBA" id="ARBA00022490"/>
    </source>
</evidence>
<dbReference type="Proteomes" id="UP001156614">
    <property type="component" value="Unassembled WGS sequence"/>
</dbReference>
<keyword evidence="5" id="KW-0378">Hydrolase</keyword>
<dbReference type="AlphaFoldDB" id="A0AAV5NFE0"/>
<evidence type="ECO:0000256" key="4">
    <source>
        <dbReference type="ARBA" id="ARBA00022723"/>
    </source>
</evidence>
<comment type="subcellular location">
    <subcellularLocation>
        <location evidence="1">Cytoplasm</location>
    </subcellularLocation>
</comment>
<dbReference type="InterPro" id="IPR023214">
    <property type="entry name" value="HAD_sf"/>
</dbReference>
<dbReference type="NCBIfam" id="TIGR01656">
    <property type="entry name" value="Histidinol-ppas"/>
    <property type="match status" value="1"/>
</dbReference>
<dbReference type="InterPro" id="IPR036412">
    <property type="entry name" value="HAD-like_sf"/>
</dbReference>